<dbReference type="PANTHER" id="PTHR21015">
    <property type="entry name" value="UDP-N-ACETYLGLUCOSAMINE--N-ACETYLMURAMYL-(PENTAPEPTIDE) PYROPHOSPHORYL-UNDECAPRENOL N-ACETYLGLUCOSAMINE TRANSFERASE 1"/>
    <property type="match status" value="1"/>
</dbReference>
<dbReference type="GeneID" id="93662397"/>
<reference evidence="4 5" key="1">
    <citation type="submission" date="2017-11" db="EMBL/GenBank/DDBJ databases">
        <authorList>
            <person name="Han C.G."/>
        </authorList>
    </citation>
    <scope>NUCLEOTIDE SEQUENCE [LARGE SCALE GENOMIC DNA]</scope>
    <source>
        <strain evidence="5">ATCC 43555</strain>
    </source>
</reference>
<dbReference type="SUPFAM" id="SSF53756">
    <property type="entry name" value="UDP-Glycosyltransferase/glycogen phosphorylase"/>
    <property type="match status" value="1"/>
</dbReference>
<evidence type="ECO:0000313" key="5">
    <source>
        <dbReference type="Proteomes" id="UP000238288"/>
    </source>
</evidence>
<dbReference type="Proteomes" id="UP000238288">
    <property type="component" value="Chromosome PCAR9a"/>
</dbReference>
<name>A0A2K4X639_PSEVC</name>
<sequence length="355" mass="39768">MRVVFRVDASQHIGSGHVMRCLVLAEALRDDGYSVLFATRAQVADLNDFILSKGFSVINLMQPSYWQTPTSSADYAAWLQVSEIEDSQDFINKVANADLIIVDHYGVNIKWHNQVKQHLSCTLMVIDDLVREHDADILLDQTLNRDALEYTKFRDCLALTGTDYALLKPGFRCSRETLLHNAPSEKYTILISMGGIDLPNASLSVLVALQHLVKKIPTTVLLSMRSPNYEEVKAFVNANSDWVNHVDFVDNMPEFMAKYSVMVGAPGSTSWERACLGIPSIIVPIADNQQTIALQLESANAVKVVELENIKSDLVVSLEEILSQWQSYRAHNFALCDGLGCDRALKQLKRFMEQC</sequence>
<proteinExistence type="predicted"/>
<organism evidence="4 5">
    <name type="scientific">Pseudoalteromonas carrageenovora IAM 12662</name>
    <dbReference type="NCBI Taxonomy" id="1314868"/>
    <lineage>
        <taxon>Bacteria</taxon>
        <taxon>Pseudomonadati</taxon>
        <taxon>Pseudomonadota</taxon>
        <taxon>Gammaproteobacteria</taxon>
        <taxon>Alteromonadales</taxon>
        <taxon>Pseudoalteromonadaceae</taxon>
        <taxon>Pseudoalteromonas</taxon>
    </lineage>
</organism>
<dbReference type="AlphaFoldDB" id="A0A2K4X639"/>
<feature type="binding site" evidence="2">
    <location>
        <position position="272"/>
    </location>
    <ligand>
        <name>substrate</name>
    </ligand>
</feature>
<gene>
    <name evidence="4" type="ORF">PCAR9_A20173</name>
</gene>
<dbReference type="RefSeq" id="WP_104641930.1">
    <property type="nucleotide sequence ID" value="NZ_AQGW01000018.1"/>
</dbReference>
<dbReference type="OrthoDB" id="9788924at2"/>
<evidence type="ECO:0000256" key="2">
    <source>
        <dbReference type="PIRSR" id="PIRSR620023-2"/>
    </source>
</evidence>
<keyword evidence="4" id="KW-0808">Transferase</keyword>
<accession>A0A2K4X639</accession>
<dbReference type="InterPro" id="IPR020023">
    <property type="entry name" value="PseG"/>
</dbReference>
<dbReference type="Pfam" id="PF04101">
    <property type="entry name" value="Glyco_tran_28_C"/>
    <property type="match status" value="1"/>
</dbReference>
<dbReference type="GO" id="GO:0016758">
    <property type="term" value="F:hexosyltransferase activity"/>
    <property type="evidence" value="ECO:0007669"/>
    <property type="project" value="InterPro"/>
</dbReference>
<dbReference type="NCBIfam" id="TIGR03590">
    <property type="entry name" value="PseG"/>
    <property type="match status" value="1"/>
</dbReference>
<evidence type="ECO:0000256" key="1">
    <source>
        <dbReference type="PIRSR" id="PIRSR620023-1"/>
    </source>
</evidence>
<dbReference type="Gene3D" id="3.40.50.2000">
    <property type="entry name" value="Glycogen Phosphorylase B"/>
    <property type="match status" value="1"/>
</dbReference>
<evidence type="ECO:0000313" key="4">
    <source>
        <dbReference type="EMBL" id="SOU39753.1"/>
    </source>
</evidence>
<feature type="domain" description="Glycosyl transferase family 28 C-terminal" evidence="3">
    <location>
        <begin position="212"/>
        <end position="326"/>
    </location>
</feature>
<dbReference type="PANTHER" id="PTHR21015:SF22">
    <property type="entry name" value="GLYCOSYLTRANSFERASE"/>
    <property type="match status" value="1"/>
</dbReference>
<protein>
    <submittedName>
        <fullName evidence="4">Glycosyltransferase, family GTnc</fullName>
    </submittedName>
</protein>
<dbReference type="EMBL" id="LT965928">
    <property type="protein sequence ID" value="SOU39753.1"/>
    <property type="molecule type" value="Genomic_DNA"/>
</dbReference>
<dbReference type="InterPro" id="IPR007235">
    <property type="entry name" value="Glyco_trans_28_C"/>
</dbReference>
<dbReference type="Gene3D" id="3.40.50.11190">
    <property type="match status" value="1"/>
</dbReference>
<evidence type="ECO:0000259" key="3">
    <source>
        <dbReference type="Pfam" id="PF04101"/>
    </source>
</evidence>
<feature type="active site" description="Proton acceptor" evidence="1">
    <location>
        <position position="17"/>
    </location>
</feature>